<feature type="transmembrane region" description="Helical" evidence="4">
    <location>
        <begin position="69"/>
        <end position="86"/>
    </location>
</feature>
<dbReference type="EMBL" id="JAWDJX010000007">
    <property type="protein sequence ID" value="KAK3055932.1"/>
    <property type="molecule type" value="Genomic_DNA"/>
</dbReference>
<dbReference type="InterPro" id="IPR050327">
    <property type="entry name" value="Proton-linked_MCT"/>
</dbReference>
<dbReference type="PANTHER" id="PTHR11360">
    <property type="entry name" value="MONOCARBOXYLATE TRANSPORTER"/>
    <property type="match status" value="1"/>
</dbReference>
<comment type="subcellular location">
    <subcellularLocation>
        <location evidence="1">Membrane</location>
        <topology evidence="1">Multi-pass membrane protein</topology>
    </subcellularLocation>
</comment>
<feature type="transmembrane region" description="Helical" evidence="4">
    <location>
        <begin position="106"/>
        <end position="131"/>
    </location>
</feature>
<keyword evidence="4" id="KW-0812">Transmembrane</keyword>
<reference evidence="5" key="1">
    <citation type="submission" date="2023-04" db="EMBL/GenBank/DDBJ databases">
        <title>Black Yeasts Isolated from many extreme environments.</title>
        <authorList>
            <person name="Coleine C."/>
            <person name="Stajich J.E."/>
            <person name="Selbmann L."/>
        </authorList>
    </citation>
    <scope>NUCLEOTIDE SEQUENCE</scope>
    <source>
        <strain evidence="5">CCFEE 5312</strain>
    </source>
</reference>
<keyword evidence="4" id="KW-0472">Membrane</keyword>
<comment type="similarity">
    <text evidence="2">Belongs to the major facilitator superfamily. Monocarboxylate porter (TC 2.A.1.13) family.</text>
</comment>
<evidence type="ECO:0000256" key="1">
    <source>
        <dbReference type="ARBA" id="ARBA00004141"/>
    </source>
</evidence>
<organism evidence="5 6">
    <name type="scientific">Extremus antarcticus</name>
    <dbReference type="NCBI Taxonomy" id="702011"/>
    <lineage>
        <taxon>Eukaryota</taxon>
        <taxon>Fungi</taxon>
        <taxon>Dikarya</taxon>
        <taxon>Ascomycota</taxon>
        <taxon>Pezizomycotina</taxon>
        <taxon>Dothideomycetes</taxon>
        <taxon>Dothideomycetidae</taxon>
        <taxon>Mycosphaerellales</taxon>
        <taxon>Extremaceae</taxon>
        <taxon>Extremus</taxon>
    </lineage>
</organism>
<feature type="transmembrane region" description="Helical" evidence="4">
    <location>
        <begin position="169"/>
        <end position="191"/>
    </location>
</feature>
<dbReference type="Gene3D" id="1.20.1250.20">
    <property type="entry name" value="MFS general substrate transporter like domains"/>
    <property type="match status" value="1"/>
</dbReference>
<dbReference type="Pfam" id="PF07690">
    <property type="entry name" value="MFS_1"/>
    <property type="match status" value="1"/>
</dbReference>
<feature type="region of interest" description="Disordered" evidence="3">
    <location>
        <begin position="493"/>
        <end position="527"/>
    </location>
</feature>
<feature type="transmembrane region" description="Helical" evidence="4">
    <location>
        <begin position="138"/>
        <end position="157"/>
    </location>
</feature>
<dbReference type="SUPFAM" id="SSF103473">
    <property type="entry name" value="MFS general substrate transporter"/>
    <property type="match status" value="1"/>
</dbReference>
<name>A0AAJ0LUI6_9PEZI</name>
<keyword evidence="6" id="KW-1185">Reference proteome</keyword>
<feature type="compositionally biased region" description="Polar residues" evidence="3">
    <location>
        <begin position="508"/>
        <end position="521"/>
    </location>
</feature>
<feature type="transmembrane region" description="Helical" evidence="4">
    <location>
        <begin position="236"/>
        <end position="255"/>
    </location>
</feature>
<dbReference type="InterPro" id="IPR036259">
    <property type="entry name" value="MFS_trans_sf"/>
</dbReference>
<gene>
    <name evidence="5" type="ORF">LTR09_003166</name>
</gene>
<evidence type="ECO:0008006" key="7">
    <source>
        <dbReference type="Google" id="ProtNLM"/>
    </source>
</evidence>
<dbReference type="InterPro" id="IPR011701">
    <property type="entry name" value="MFS"/>
</dbReference>
<evidence type="ECO:0000313" key="5">
    <source>
        <dbReference type="EMBL" id="KAK3055932.1"/>
    </source>
</evidence>
<protein>
    <recommendedName>
        <fullName evidence="7">MFS general substrate transporter</fullName>
    </recommendedName>
</protein>
<dbReference type="GO" id="GO:0022857">
    <property type="term" value="F:transmembrane transporter activity"/>
    <property type="evidence" value="ECO:0007669"/>
    <property type="project" value="InterPro"/>
</dbReference>
<evidence type="ECO:0000256" key="4">
    <source>
        <dbReference type="SAM" id="Phobius"/>
    </source>
</evidence>
<proteinExistence type="inferred from homology"/>
<feature type="transmembrane region" description="Helical" evidence="4">
    <location>
        <begin position="203"/>
        <end position="224"/>
    </location>
</feature>
<feature type="transmembrane region" description="Helical" evidence="4">
    <location>
        <begin position="286"/>
        <end position="307"/>
    </location>
</feature>
<dbReference type="GO" id="GO:0016020">
    <property type="term" value="C:membrane"/>
    <property type="evidence" value="ECO:0007669"/>
    <property type="project" value="UniProtKB-SubCell"/>
</dbReference>
<feature type="compositionally biased region" description="Basic and acidic residues" evidence="3">
    <location>
        <begin position="10"/>
        <end position="23"/>
    </location>
</feature>
<dbReference type="Proteomes" id="UP001271007">
    <property type="component" value="Unassembled WGS sequence"/>
</dbReference>
<comment type="caution">
    <text evidence="5">The sequence shown here is derived from an EMBL/GenBank/DDBJ whole genome shotgun (WGS) entry which is preliminary data.</text>
</comment>
<feature type="region of interest" description="Disordered" evidence="3">
    <location>
        <begin position="1"/>
        <end position="39"/>
    </location>
</feature>
<feature type="transmembrane region" description="Helical" evidence="4">
    <location>
        <begin position="432"/>
        <end position="456"/>
    </location>
</feature>
<evidence type="ECO:0000256" key="3">
    <source>
        <dbReference type="SAM" id="MobiDB-lite"/>
    </source>
</evidence>
<keyword evidence="4" id="KW-1133">Transmembrane helix</keyword>
<dbReference type="AlphaFoldDB" id="A0AAJ0LUI6"/>
<sequence length="527" mass="56939">MAPTDFTEPFENKESFEKSRSESIDTTPSRGRSERPTFDRRDSLASLSVAADQRTYAGEPKWPSGWRPYTCLLGGFFLMFNSWGLVNAYGTYASYYMQHLLPRQDILLFNLVGSTQSFVVLFFSAVVGRFLDAGYIRYLLIVGTVLLTAGSFGLSVVNGNAGFGDGRYALIWLTQGLISGLGMACFFVSSSQVVATWFKARKGLAIGIVASGASIAGLVYPLMLRFLRDAVGFNDAQRYVATLTTITSALAIFIARPSPEHLTRKPERWRDHSVFIDTSAFRNKPFMFLSAGICFLFFGFYAVFFNLEERAASTGLGAREPIPGRPEKVETQSGALNTYYLLSIMNATSTLGRVCSAYLCDHFGALNVHAIVTFIASILVLGLWTTASTVPAAIAFVVIFGIFSGAVIGLPPASVAYILGLDPEAQSKLGQWVGMMYSSSAVFALTGPVIAGHLISAYDDNFLTVQCWSGACMFLAAVCMAAAIYCKRRDDAGLQPSSPPPGTRSSSAAVSSLGITTSPQASEKDMV</sequence>
<dbReference type="PANTHER" id="PTHR11360:SF234">
    <property type="entry name" value="MFS-TYPE TRANSPORTER DBAD-RELATED"/>
    <property type="match status" value="1"/>
</dbReference>
<feature type="transmembrane region" description="Helical" evidence="4">
    <location>
        <begin position="393"/>
        <end position="420"/>
    </location>
</feature>
<evidence type="ECO:0000256" key="2">
    <source>
        <dbReference type="ARBA" id="ARBA00006727"/>
    </source>
</evidence>
<accession>A0AAJ0LUI6</accession>
<evidence type="ECO:0000313" key="6">
    <source>
        <dbReference type="Proteomes" id="UP001271007"/>
    </source>
</evidence>
<feature type="transmembrane region" description="Helical" evidence="4">
    <location>
        <begin position="468"/>
        <end position="486"/>
    </location>
</feature>
<feature type="transmembrane region" description="Helical" evidence="4">
    <location>
        <begin position="366"/>
        <end position="387"/>
    </location>
</feature>